<protein>
    <submittedName>
        <fullName evidence="2">Uncharacterized protein</fullName>
    </submittedName>
</protein>
<accession>A0A550C391</accession>
<evidence type="ECO:0000256" key="1">
    <source>
        <dbReference type="SAM" id="MobiDB-lite"/>
    </source>
</evidence>
<feature type="region of interest" description="Disordered" evidence="1">
    <location>
        <begin position="99"/>
        <end position="123"/>
    </location>
</feature>
<dbReference type="Proteomes" id="UP000320762">
    <property type="component" value="Unassembled WGS sequence"/>
</dbReference>
<organism evidence="2 3">
    <name type="scientific">Schizophyllum amplum</name>
    <dbReference type="NCBI Taxonomy" id="97359"/>
    <lineage>
        <taxon>Eukaryota</taxon>
        <taxon>Fungi</taxon>
        <taxon>Dikarya</taxon>
        <taxon>Basidiomycota</taxon>
        <taxon>Agaricomycotina</taxon>
        <taxon>Agaricomycetes</taxon>
        <taxon>Agaricomycetidae</taxon>
        <taxon>Agaricales</taxon>
        <taxon>Schizophyllaceae</taxon>
        <taxon>Schizophyllum</taxon>
    </lineage>
</organism>
<comment type="caution">
    <text evidence="2">The sequence shown here is derived from an EMBL/GenBank/DDBJ whole genome shotgun (WGS) entry which is preliminary data.</text>
</comment>
<feature type="region of interest" description="Disordered" evidence="1">
    <location>
        <begin position="39"/>
        <end position="70"/>
    </location>
</feature>
<name>A0A550C391_9AGAR</name>
<evidence type="ECO:0000313" key="2">
    <source>
        <dbReference type="EMBL" id="TRM59254.1"/>
    </source>
</evidence>
<dbReference type="AlphaFoldDB" id="A0A550C391"/>
<proteinExistence type="predicted"/>
<gene>
    <name evidence="2" type="ORF">BD626DRAFT_508725</name>
</gene>
<sequence length="150" mass="16260">MYGLPPRQVQYRPAGERCDSQRTLHAKASVVAACVMGSGEARETGSASRASAREQVRARGRRRRMPASGRLVPSLILPPARSRASRSYATRSYATTCHYEPHDSNHPPFGVPPSPTTSLSTAEATDDQAILEVITGVYANRPQGRQCPTL</sequence>
<evidence type="ECO:0000313" key="3">
    <source>
        <dbReference type="Proteomes" id="UP000320762"/>
    </source>
</evidence>
<keyword evidence="3" id="KW-1185">Reference proteome</keyword>
<reference evidence="2 3" key="1">
    <citation type="journal article" date="2019" name="New Phytol.">
        <title>Comparative genomics reveals unique wood-decay strategies and fruiting body development in the Schizophyllaceae.</title>
        <authorList>
            <person name="Almasi E."/>
            <person name="Sahu N."/>
            <person name="Krizsan K."/>
            <person name="Balint B."/>
            <person name="Kovacs G.M."/>
            <person name="Kiss B."/>
            <person name="Cseklye J."/>
            <person name="Drula E."/>
            <person name="Henrissat B."/>
            <person name="Nagy I."/>
            <person name="Chovatia M."/>
            <person name="Adam C."/>
            <person name="LaButti K."/>
            <person name="Lipzen A."/>
            <person name="Riley R."/>
            <person name="Grigoriev I.V."/>
            <person name="Nagy L.G."/>
        </authorList>
    </citation>
    <scope>NUCLEOTIDE SEQUENCE [LARGE SCALE GENOMIC DNA]</scope>
    <source>
        <strain evidence="2 3">NL-1724</strain>
    </source>
</reference>
<dbReference type="EMBL" id="VDMD01000029">
    <property type="protein sequence ID" value="TRM59254.1"/>
    <property type="molecule type" value="Genomic_DNA"/>
</dbReference>